<evidence type="ECO:0000313" key="2">
    <source>
        <dbReference type="Proteomes" id="UP000093391"/>
    </source>
</evidence>
<proteinExistence type="predicted"/>
<accession>A0A1B2LZH8</accession>
<protein>
    <recommendedName>
        <fullName evidence="3">Uracil-DNA glycosylase-like domain-containing protein</fullName>
    </recommendedName>
</protein>
<dbReference type="EMBL" id="CP016895">
    <property type="protein sequence ID" value="AOA58346.1"/>
    <property type="molecule type" value="Genomic_DNA"/>
</dbReference>
<sequence length="231" mass="27357">MKKEKYNIHEDYNLGNSLFEGFNDNRGVMICGYEYGDAKRIQHLDFSTCDNEAKYTFFDKKPRFKKDLNSVYDRNVKKWIFDLWQINTPPIENFEKYFIQTNWALGSQPTKREPGEYREYDENFISHIKFLNPSVILFFGSELADNFNRIKEREDVKEILGNQIGNTRIEQRDVKKNDGSSYIKFKISFYDFENCKIVVFPNAGGSMGLADKYFLAFKDDMKKVFEVGVFR</sequence>
<dbReference type="AlphaFoldDB" id="A0A1B2LZH8"/>
<dbReference type="OrthoDB" id="5322443at2"/>
<name>A0A1B2LZH8_9GAMM</name>
<keyword evidence="2" id="KW-1185">Reference proteome</keyword>
<organism evidence="1 2">
    <name type="scientific">Acinetobacter larvae</name>
    <dbReference type="NCBI Taxonomy" id="1789224"/>
    <lineage>
        <taxon>Bacteria</taxon>
        <taxon>Pseudomonadati</taxon>
        <taxon>Pseudomonadota</taxon>
        <taxon>Gammaproteobacteria</taxon>
        <taxon>Moraxellales</taxon>
        <taxon>Moraxellaceae</taxon>
        <taxon>Acinetobacter</taxon>
    </lineage>
</organism>
<dbReference type="KEGG" id="ala:BFG52_08245"/>
<dbReference type="Proteomes" id="UP000093391">
    <property type="component" value="Chromosome"/>
</dbReference>
<gene>
    <name evidence="1" type="ORF">BFG52_08245</name>
</gene>
<dbReference type="RefSeq" id="WP_067554598.1">
    <property type="nucleotide sequence ID" value="NZ_CP016895.1"/>
</dbReference>
<evidence type="ECO:0008006" key="3">
    <source>
        <dbReference type="Google" id="ProtNLM"/>
    </source>
</evidence>
<evidence type="ECO:0000313" key="1">
    <source>
        <dbReference type="EMBL" id="AOA58346.1"/>
    </source>
</evidence>
<reference evidence="1 2" key="1">
    <citation type="submission" date="2016-08" db="EMBL/GenBank/DDBJ databases">
        <authorList>
            <person name="Seilhamer J.J."/>
        </authorList>
    </citation>
    <scope>NUCLEOTIDE SEQUENCE [LARGE SCALE GENOMIC DNA]</scope>
    <source>
        <strain evidence="1 2">BRTC-1</strain>
    </source>
</reference>